<feature type="region of interest" description="Disordered" evidence="1">
    <location>
        <begin position="56"/>
        <end position="94"/>
    </location>
</feature>
<evidence type="ECO:0000313" key="3">
    <source>
        <dbReference type="Proteomes" id="UP000192247"/>
    </source>
</evidence>
<protein>
    <submittedName>
        <fullName evidence="2">Uncharacterized protein</fullName>
    </submittedName>
</protein>
<name>A0A1V9XWS5_9ACAR</name>
<accession>A0A1V9XWS5</accession>
<dbReference type="Proteomes" id="UP000192247">
    <property type="component" value="Unassembled WGS sequence"/>
</dbReference>
<feature type="compositionally biased region" description="Polar residues" evidence="1">
    <location>
        <begin position="66"/>
        <end position="84"/>
    </location>
</feature>
<evidence type="ECO:0000313" key="2">
    <source>
        <dbReference type="EMBL" id="OQR77954.1"/>
    </source>
</evidence>
<dbReference type="EMBL" id="MNPL01002826">
    <property type="protein sequence ID" value="OQR77954.1"/>
    <property type="molecule type" value="Genomic_DNA"/>
</dbReference>
<keyword evidence="3" id="KW-1185">Reference proteome</keyword>
<proteinExistence type="predicted"/>
<gene>
    <name evidence="2" type="ORF">BIW11_02821</name>
</gene>
<organism evidence="2 3">
    <name type="scientific">Tropilaelaps mercedesae</name>
    <dbReference type="NCBI Taxonomy" id="418985"/>
    <lineage>
        <taxon>Eukaryota</taxon>
        <taxon>Metazoa</taxon>
        <taxon>Ecdysozoa</taxon>
        <taxon>Arthropoda</taxon>
        <taxon>Chelicerata</taxon>
        <taxon>Arachnida</taxon>
        <taxon>Acari</taxon>
        <taxon>Parasitiformes</taxon>
        <taxon>Mesostigmata</taxon>
        <taxon>Gamasina</taxon>
        <taxon>Dermanyssoidea</taxon>
        <taxon>Laelapidae</taxon>
        <taxon>Tropilaelaps</taxon>
    </lineage>
</organism>
<dbReference type="InParanoid" id="A0A1V9XWS5"/>
<sequence length="139" mass="14965">MGSPQTTNDLLVRTRQQMVQGHQSLSLWNEPSAETSVVTPVAHATVELIGEHRENARTALEEGQLDEQTALSSTKGTSAPTSRETSSLTASTAATSAGYKISKLDEESVSHDIDFYHPVVMDSVLYQICTGKSATRTSL</sequence>
<dbReference type="AlphaFoldDB" id="A0A1V9XWS5"/>
<reference evidence="2 3" key="1">
    <citation type="journal article" date="2017" name="Gigascience">
        <title>Draft genome of the honey bee ectoparasitic mite, Tropilaelaps mercedesae, is shaped by the parasitic life history.</title>
        <authorList>
            <person name="Dong X."/>
            <person name="Armstrong S.D."/>
            <person name="Xia D."/>
            <person name="Makepeace B.L."/>
            <person name="Darby A.C."/>
            <person name="Kadowaki T."/>
        </authorList>
    </citation>
    <scope>NUCLEOTIDE SEQUENCE [LARGE SCALE GENOMIC DNA]</scope>
    <source>
        <strain evidence="2">Wuxi-XJTLU</strain>
    </source>
</reference>
<feature type="compositionally biased region" description="Low complexity" evidence="1">
    <location>
        <begin position="85"/>
        <end position="94"/>
    </location>
</feature>
<evidence type="ECO:0000256" key="1">
    <source>
        <dbReference type="SAM" id="MobiDB-lite"/>
    </source>
</evidence>
<comment type="caution">
    <text evidence="2">The sequence shown here is derived from an EMBL/GenBank/DDBJ whole genome shotgun (WGS) entry which is preliminary data.</text>
</comment>